<feature type="region of interest" description="Disordered" evidence="1">
    <location>
        <begin position="1"/>
        <end position="44"/>
    </location>
</feature>
<evidence type="ECO:0000256" key="1">
    <source>
        <dbReference type="SAM" id="MobiDB-lite"/>
    </source>
</evidence>
<feature type="compositionally biased region" description="Basic and acidic residues" evidence="1">
    <location>
        <begin position="1"/>
        <end position="21"/>
    </location>
</feature>
<organism evidence="2 3">
    <name type="scientific">Sporomusa ovata</name>
    <dbReference type="NCBI Taxonomy" id="2378"/>
    <lineage>
        <taxon>Bacteria</taxon>
        <taxon>Bacillati</taxon>
        <taxon>Bacillota</taxon>
        <taxon>Negativicutes</taxon>
        <taxon>Selenomonadales</taxon>
        <taxon>Sporomusaceae</taxon>
        <taxon>Sporomusa</taxon>
    </lineage>
</organism>
<evidence type="ECO:0000313" key="3">
    <source>
        <dbReference type="Proteomes" id="UP000049855"/>
    </source>
</evidence>
<proteinExistence type="predicted"/>
<dbReference type="RefSeq" id="WP_021169626.1">
    <property type="nucleotide sequence ID" value="NZ_CTRP01000003.1"/>
</dbReference>
<name>A0A0U1KW43_9FIRM</name>
<accession>A0A0U1KW43</accession>
<dbReference type="Proteomes" id="UP000049855">
    <property type="component" value="Unassembled WGS sequence"/>
</dbReference>
<dbReference type="EMBL" id="CTRP01000003">
    <property type="protein sequence ID" value="CQR70914.1"/>
    <property type="molecule type" value="Genomic_DNA"/>
</dbReference>
<reference evidence="3" key="1">
    <citation type="submission" date="2015-03" db="EMBL/GenBank/DDBJ databases">
        <authorList>
            <person name="Nijsse Bart"/>
        </authorList>
    </citation>
    <scope>NUCLEOTIDE SEQUENCE [LARGE SCALE GENOMIC DNA]</scope>
</reference>
<protein>
    <submittedName>
        <fullName evidence="2">Uncharacterized protein</fullName>
    </submittedName>
</protein>
<dbReference type="AlphaFoldDB" id="A0A0U1KW43"/>
<gene>
    <name evidence="2" type="ORF">SpAn4DRAFT_1892</name>
</gene>
<sequence length="44" mass="4831">MAENKEEKAPKAEEAGKEKAVDNSQLPPSKRKPGQNYGSANFKK</sequence>
<evidence type="ECO:0000313" key="2">
    <source>
        <dbReference type="EMBL" id="CQR70914.1"/>
    </source>
</evidence>
<keyword evidence="3" id="KW-1185">Reference proteome</keyword>